<keyword evidence="20 32" id="KW-0520">NAD</keyword>
<evidence type="ECO:0000256" key="18">
    <source>
        <dbReference type="ARBA" id="ARBA00022859"/>
    </source>
</evidence>
<dbReference type="PROSITE" id="PS50172">
    <property type="entry name" value="BRCT"/>
    <property type="match status" value="1"/>
</dbReference>
<dbReference type="GO" id="GO:0045087">
    <property type="term" value="P:innate immune response"/>
    <property type="evidence" value="ECO:0007669"/>
    <property type="project" value="UniProtKB-KW"/>
</dbReference>
<evidence type="ECO:0000256" key="26">
    <source>
        <dbReference type="ARBA" id="ARBA00024347"/>
    </source>
</evidence>
<evidence type="ECO:0000256" key="21">
    <source>
        <dbReference type="ARBA" id="ARBA00023125"/>
    </source>
</evidence>
<feature type="domain" description="WGR" evidence="38">
    <location>
        <begin position="521"/>
        <end position="619"/>
    </location>
</feature>
<dbReference type="GO" id="GO:0008270">
    <property type="term" value="F:zinc ion binding"/>
    <property type="evidence" value="ECO:0007669"/>
    <property type="project" value="UniProtKB-KW"/>
</dbReference>
<evidence type="ECO:0000256" key="33">
    <source>
        <dbReference type="SAM" id="MobiDB-lite"/>
    </source>
</evidence>
<keyword evidence="6" id="KW-0963">Cytoplasm</keyword>
<dbReference type="Pfam" id="PF08063">
    <property type="entry name" value="Zn_ribbon_PADR1"/>
    <property type="match status" value="1"/>
</dbReference>
<evidence type="ECO:0000259" key="36">
    <source>
        <dbReference type="PROSITE" id="PS51059"/>
    </source>
</evidence>
<evidence type="ECO:0000256" key="9">
    <source>
        <dbReference type="ARBA" id="ARBA00022588"/>
    </source>
</evidence>
<evidence type="ECO:0000256" key="31">
    <source>
        <dbReference type="ARBA" id="ARBA00071874"/>
    </source>
</evidence>
<evidence type="ECO:0000256" key="4">
    <source>
        <dbReference type="ARBA" id="ARBA00012020"/>
    </source>
</evidence>
<dbReference type="GO" id="GO:0005829">
    <property type="term" value="C:cytosol"/>
    <property type="evidence" value="ECO:0007669"/>
    <property type="project" value="UniProtKB-SubCell"/>
</dbReference>
<evidence type="ECO:0000256" key="8">
    <source>
        <dbReference type="ARBA" id="ARBA00022533"/>
    </source>
</evidence>
<comment type="catalytic activity">
    <reaction evidence="25">
        <text>L-aspartyl-[protein] + NAD(+) = 4-O-(ADP-D-ribosyl)-L-aspartyl-[protein] + nicotinamide</text>
        <dbReference type="Rhea" id="RHEA:54424"/>
        <dbReference type="Rhea" id="RHEA-COMP:9867"/>
        <dbReference type="Rhea" id="RHEA-COMP:13832"/>
        <dbReference type="ChEBI" id="CHEBI:17154"/>
        <dbReference type="ChEBI" id="CHEBI:29961"/>
        <dbReference type="ChEBI" id="CHEBI:57540"/>
        <dbReference type="ChEBI" id="CHEBI:138102"/>
    </reaction>
    <physiologicalReaction direction="left-to-right" evidence="25">
        <dbReference type="Rhea" id="RHEA:54425"/>
    </physiologicalReaction>
</comment>
<dbReference type="GO" id="GO:1990404">
    <property type="term" value="F:NAD+-protein mono-ADP-ribosyltransferase activity"/>
    <property type="evidence" value="ECO:0007669"/>
    <property type="project" value="TreeGrafter"/>
</dbReference>
<keyword evidence="13 32" id="KW-0479">Metal-binding</keyword>
<evidence type="ECO:0000259" key="34">
    <source>
        <dbReference type="PROSITE" id="PS50064"/>
    </source>
</evidence>
<evidence type="ECO:0000259" key="38">
    <source>
        <dbReference type="PROSITE" id="PS51977"/>
    </source>
</evidence>
<dbReference type="Gene3D" id="3.90.228.10">
    <property type="match status" value="1"/>
</dbReference>
<dbReference type="Pfam" id="PF00644">
    <property type="entry name" value="PARP"/>
    <property type="match status" value="1"/>
</dbReference>
<keyword evidence="17 32" id="KW-0862">Zinc</keyword>
<name>A0A834IXV2_RHYFE</name>
<evidence type="ECO:0000256" key="29">
    <source>
        <dbReference type="ARBA" id="ARBA00048339"/>
    </source>
</evidence>
<dbReference type="SUPFAM" id="SSF57716">
    <property type="entry name" value="Glucocorticoid receptor-like (DNA-binding domain)"/>
    <property type="match status" value="2"/>
</dbReference>
<evidence type="ECO:0000256" key="7">
    <source>
        <dbReference type="ARBA" id="ARBA00022499"/>
    </source>
</evidence>
<evidence type="ECO:0000313" key="39">
    <source>
        <dbReference type="EMBL" id="KAF7285985.1"/>
    </source>
</evidence>
<comment type="catalytic activity">
    <reaction evidence="29">
        <text>L-tyrosyl-[protein] + NAD(+) = O-(ADP-D-ribosyl)-L-tyrosyl-[protein] + nicotinamide + H(+)</text>
        <dbReference type="Rhea" id="RHEA:58236"/>
        <dbReference type="Rhea" id="RHEA-COMP:10136"/>
        <dbReference type="Rhea" id="RHEA-COMP:15092"/>
        <dbReference type="ChEBI" id="CHEBI:15378"/>
        <dbReference type="ChEBI" id="CHEBI:17154"/>
        <dbReference type="ChEBI" id="CHEBI:46858"/>
        <dbReference type="ChEBI" id="CHEBI:57540"/>
        <dbReference type="ChEBI" id="CHEBI:142557"/>
    </reaction>
    <physiologicalReaction direction="left-to-right" evidence="29">
        <dbReference type="Rhea" id="RHEA:58237"/>
    </physiologicalReaction>
</comment>
<evidence type="ECO:0000256" key="20">
    <source>
        <dbReference type="ARBA" id="ARBA00023027"/>
    </source>
</evidence>
<dbReference type="PROSITE" id="PS51977">
    <property type="entry name" value="WGR"/>
    <property type="match status" value="1"/>
</dbReference>
<keyword evidence="16" id="KW-0863">Zinc-finger</keyword>
<dbReference type="InterPro" id="IPR008893">
    <property type="entry name" value="WGR_domain"/>
</dbReference>
<evidence type="ECO:0000256" key="30">
    <source>
        <dbReference type="ARBA" id="ARBA00048575"/>
    </source>
</evidence>
<dbReference type="SMART" id="SM00773">
    <property type="entry name" value="WGR"/>
    <property type="match status" value="1"/>
</dbReference>
<feature type="domain" description="PARP alpha-helical" evidence="37">
    <location>
        <begin position="640"/>
        <end position="758"/>
    </location>
</feature>
<evidence type="ECO:0000256" key="13">
    <source>
        <dbReference type="ARBA" id="ARBA00022723"/>
    </source>
</evidence>
<dbReference type="InterPro" id="IPR036957">
    <property type="entry name" value="Znf_PARP_sf"/>
</dbReference>
<protein>
    <recommendedName>
        <fullName evidence="31 32">Poly [ADP-ribose] polymerase</fullName>
        <ecNumber evidence="4 32">2.4.2.30</ecNumber>
    </recommendedName>
</protein>
<dbReference type="InterPro" id="IPR004102">
    <property type="entry name" value="Poly(ADP-ribose)pol_reg_dom"/>
</dbReference>
<organism evidence="39 40">
    <name type="scientific">Rhynchophorus ferrugineus</name>
    <name type="common">Red palm weevil</name>
    <name type="synonym">Curculio ferrugineus</name>
    <dbReference type="NCBI Taxonomy" id="354439"/>
    <lineage>
        <taxon>Eukaryota</taxon>
        <taxon>Metazoa</taxon>
        <taxon>Ecdysozoa</taxon>
        <taxon>Arthropoda</taxon>
        <taxon>Hexapoda</taxon>
        <taxon>Insecta</taxon>
        <taxon>Pterygota</taxon>
        <taxon>Neoptera</taxon>
        <taxon>Endopterygota</taxon>
        <taxon>Coleoptera</taxon>
        <taxon>Polyphaga</taxon>
        <taxon>Cucujiformia</taxon>
        <taxon>Curculionidae</taxon>
        <taxon>Dryophthorinae</taxon>
        <taxon>Rhynchophorus</taxon>
    </lineage>
</organism>
<gene>
    <name evidence="39" type="ORF">GWI33_008289</name>
</gene>
<dbReference type="Pfam" id="PF05406">
    <property type="entry name" value="WGR"/>
    <property type="match status" value="1"/>
</dbReference>
<keyword evidence="19" id="KW-0805">Transcription regulation</keyword>
<dbReference type="InterPro" id="IPR001357">
    <property type="entry name" value="BRCT_dom"/>
</dbReference>
<keyword evidence="10 32" id="KW-0328">Glycosyltransferase</keyword>
<dbReference type="EMBL" id="JAACXV010000039">
    <property type="protein sequence ID" value="KAF7285985.1"/>
    <property type="molecule type" value="Genomic_DNA"/>
</dbReference>
<comment type="caution">
    <text evidence="39">The sequence shown here is derived from an EMBL/GenBank/DDBJ whole genome shotgun (WGS) entry which is preliminary data.</text>
</comment>
<dbReference type="PIRSF" id="PIRSF000489">
    <property type="entry name" value="NAD_ADPRT"/>
    <property type="match status" value="1"/>
</dbReference>
<comment type="catalytic activity">
    <reaction evidence="24">
        <text>L-glutamyl-[protein] + NAD(+) = 5-O-(ADP-D-ribosyl)-L-glutamyl-[protein] + nicotinamide</text>
        <dbReference type="Rhea" id="RHEA:58224"/>
        <dbReference type="Rhea" id="RHEA-COMP:10208"/>
        <dbReference type="Rhea" id="RHEA-COMP:15089"/>
        <dbReference type="ChEBI" id="CHEBI:17154"/>
        <dbReference type="ChEBI" id="CHEBI:29973"/>
        <dbReference type="ChEBI" id="CHEBI:57540"/>
        <dbReference type="ChEBI" id="CHEBI:142540"/>
    </reaction>
    <physiologicalReaction direction="left-to-right" evidence="24">
        <dbReference type="Rhea" id="RHEA:58225"/>
    </physiologicalReaction>
</comment>
<keyword evidence="7" id="KW-1017">Isopeptide bond</keyword>
<feature type="region of interest" description="Disordered" evidence="33">
    <location>
        <begin position="470"/>
        <end position="498"/>
    </location>
</feature>
<evidence type="ECO:0000256" key="5">
    <source>
        <dbReference type="ARBA" id="ARBA00022454"/>
    </source>
</evidence>
<evidence type="ECO:0000256" key="3">
    <source>
        <dbReference type="ARBA" id="ARBA00004604"/>
    </source>
</evidence>
<evidence type="ECO:0000259" key="35">
    <source>
        <dbReference type="PROSITE" id="PS50172"/>
    </source>
</evidence>
<keyword evidence="14" id="KW-0677">Repeat</keyword>
<dbReference type="PROSITE" id="PS51060">
    <property type="entry name" value="PARP_ALPHA_HD"/>
    <property type="match status" value="1"/>
</dbReference>
<dbReference type="InterPro" id="IPR036616">
    <property type="entry name" value="Poly(ADP-ribose)pol_reg_dom_sf"/>
</dbReference>
<dbReference type="EC" id="2.4.2.30" evidence="4 32"/>
<sequence length="988" mass="113116">MDLPFRSEYSKSNRAKCKLCKESIAQGVLRLAVMVQSHHFDGKQPNWYHFKCFFKKQRVQTTDDIEHFESLRIEDQDKIKEHVGGASVIIPEKKGTKRSADKSEQRAKNIALKDYIIEYAKSGRSTCKGCQQKILKDEVRVSKKDYESDIGKQIGGADQWHHLTCFAQLRSELGYFEDANKIPGFKQLKKNDQEEARKAIPAIKQECVPEVKKIKKEEPDDQEKEYREQNKIMYNNRDKLKELKKPQLIELLEHNNQAVPEGVERILDSLSDIMTFGSLEPCSECKDGQLTFTKGGYICKGNVNEWVKCQTITKDPKRTKFKIPKHLTEEFSFLKKYKYKPRNRIIKDFNPTVAIKKEVKEEENGEPKVKRALPPLYEMEFVILGQPIRGKDVLKKEIQALGGKVVTKIKNTVMAVIANKDMVENMGSRIQEAESEQIQVVSEDFIDEAKNYTGKIPELIMQKSICNWGSDPTTRLPPEPSSSLKSGQKSRSRFTSSVPSKIKLKLKGGSAVDPDSGIENIAHVYEDRNKEKYTVVLGLTDIQSDRNSFYKLQLLKSDKGDRYWIFRSWGRIGTTIGNNKLEEQTTLKEAISKFEEIYLEKSGNEWENHHQFVKVPGKMYPIDVDYGSDAAMNLDIVESDSKLPKPVQNLVKLVFDVKQMNKLLLEFELDTEKMPLGKLSKKQIQSAFDILSELQSMVDKENVAEHKLIEATNRFYTLIPHNFGIEKIPILKDKDIIKQKLDMLDNLLEMEIAYSLMKSSGSEHTVDSYYKQLKTDIEVLDKKSEEFQIIKEYVKNTHAETHDTYDLDIEDVFLVKREGESKRYKPFKKLHNRKLLWHGSRITNYAGILSQGLRIAPPEAPVTGYMFGKGVYFADMVSKSANYCCTSPDNSTGLLLLCEVALGNMYERPHADHITKLPKGKHSCKGVGRTHPDPGVVKTIDGAEVPLGKGVANPGTEKNSLLYNEYIVYDVAQVQIKYLLKVNFKYKY</sequence>
<dbReference type="Pfam" id="PF21728">
    <property type="entry name" value="PADR1_N"/>
    <property type="match status" value="1"/>
</dbReference>
<dbReference type="SMART" id="SM01335">
    <property type="entry name" value="PADR1"/>
    <property type="match status" value="1"/>
</dbReference>
<dbReference type="GO" id="GO:0003950">
    <property type="term" value="F:NAD+ poly-ADP-ribosyltransferase activity"/>
    <property type="evidence" value="ECO:0007669"/>
    <property type="project" value="UniProtKB-UniRule"/>
</dbReference>
<dbReference type="SUPFAM" id="SSF142921">
    <property type="entry name" value="WGR domain-like"/>
    <property type="match status" value="1"/>
</dbReference>
<dbReference type="AlphaFoldDB" id="A0A834IXV2"/>
<dbReference type="InterPro" id="IPR001510">
    <property type="entry name" value="Znf_PARP"/>
</dbReference>
<accession>A0A834IXV2</accession>
<evidence type="ECO:0000256" key="6">
    <source>
        <dbReference type="ARBA" id="ARBA00022490"/>
    </source>
</evidence>
<evidence type="ECO:0000256" key="24">
    <source>
        <dbReference type="ARBA" id="ARBA00024159"/>
    </source>
</evidence>
<dbReference type="GO" id="GO:0016779">
    <property type="term" value="F:nucleotidyltransferase activity"/>
    <property type="evidence" value="ECO:0007669"/>
    <property type="project" value="UniProtKB-KW"/>
</dbReference>
<keyword evidence="15" id="KW-0013">ADP-ribosylation</keyword>
<keyword evidence="18" id="KW-0391">Immunity</keyword>
<dbReference type="Gene3D" id="1.20.142.10">
    <property type="entry name" value="Poly(ADP-ribose) polymerase, regulatory domain"/>
    <property type="match status" value="1"/>
</dbReference>
<evidence type="ECO:0000256" key="2">
    <source>
        <dbReference type="ARBA" id="ARBA00004514"/>
    </source>
</evidence>
<comment type="subcellular location">
    <subcellularLocation>
        <location evidence="1">Chromosome</location>
    </subcellularLocation>
    <subcellularLocation>
        <location evidence="2">Cytoplasm</location>
        <location evidence="2">Cytosol</location>
    </subcellularLocation>
    <subcellularLocation>
        <location evidence="3">Nucleus</location>
        <location evidence="3">Nucleolus</location>
    </subcellularLocation>
</comment>
<dbReference type="SUPFAM" id="SSF47587">
    <property type="entry name" value="Domain of poly(ADP-ribose) polymerase"/>
    <property type="match status" value="1"/>
</dbReference>
<evidence type="ECO:0000256" key="23">
    <source>
        <dbReference type="ARBA" id="ARBA00023242"/>
    </source>
</evidence>
<reference evidence="39" key="1">
    <citation type="submission" date="2020-08" db="EMBL/GenBank/DDBJ databases">
        <title>Genome sequencing and assembly of the red palm weevil Rhynchophorus ferrugineus.</title>
        <authorList>
            <person name="Dias G.B."/>
            <person name="Bergman C.M."/>
            <person name="Manee M."/>
        </authorList>
    </citation>
    <scope>NUCLEOTIDE SEQUENCE</scope>
    <source>
        <strain evidence="39">AA-2017</strain>
        <tissue evidence="39">Whole larva</tissue>
    </source>
</reference>
<comment type="similarity">
    <text evidence="26">Belongs to the ARTD/PARP family.</text>
</comment>
<evidence type="ECO:0000313" key="40">
    <source>
        <dbReference type="Proteomes" id="UP000625711"/>
    </source>
</evidence>
<evidence type="ECO:0000256" key="14">
    <source>
        <dbReference type="ARBA" id="ARBA00022737"/>
    </source>
</evidence>
<dbReference type="InterPro" id="IPR049296">
    <property type="entry name" value="PARP1-like_PADR1_N"/>
</dbReference>
<evidence type="ECO:0000256" key="12">
    <source>
        <dbReference type="ARBA" id="ARBA00022695"/>
    </source>
</evidence>
<evidence type="ECO:0000256" key="16">
    <source>
        <dbReference type="ARBA" id="ARBA00022771"/>
    </source>
</evidence>
<dbReference type="GO" id="GO:0003677">
    <property type="term" value="F:DNA binding"/>
    <property type="evidence" value="ECO:0007669"/>
    <property type="project" value="UniProtKB-UniRule"/>
</dbReference>
<evidence type="ECO:0000256" key="17">
    <source>
        <dbReference type="ARBA" id="ARBA00022833"/>
    </source>
</evidence>
<keyword evidence="23 32" id="KW-0539">Nucleus</keyword>
<dbReference type="FunFam" id="3.90.228.10:FF:000002">
    <property type="entry name" value="Poly [ADP-ribose] polymerase"/>
    <property type="match status" value="1"/>
</dbReference>
<feature type="domain" description="PARP-type" evidence="34">
    <location>
        <begin position="5"/>
        <end position="87"/>
    </location>
</feature>
<dbReference type="PANTHER" id="PTHR10459">
    <property type="entry name" value="DNA LIGASE"/>
    <property type="match status" value="1"/>
</dbReference>
<dbReference type="PROSITE" id="PS50064">
    <property type="entry name" value="ZF_PARP_2"/>
    <property type="match status" value="2"/>
</dbReference>
<comment type="catalytic activity">
    <reaction evidence="27 32">
        <text>NAD(+) + (ADP-D-ribosyl)n-acceptor = nicotinamide + (ADP-D-ribosyl)n+1-acceptor + H(+).</text>
        <dbReference type="EC" id="2.4.2.30"/>
    </reaction>
</comment>
<dbReference type="SUPFAM" id="SSF52113">
    <property type="entry name" value="BRCT domain"/>
    <property type="match status" value="1"/>
</dbReference>
<evidence type="ECO:0000256" key="19">
    <source>
        <dbReference type="ARBA" id="ARBA00023015"/>
    </source>
</evidence>
<dbReference type="InterPro" id="IPR012317">
    <property type="entry name" value="Poly(ADP-ribose)pol_cat_dom"/>
</dbReference>
<dbReference type="GO" id="GO:0070212">
    <property type="term" value="P:protein poly-ADP-ribosylation"/>
    <property type="evidence" value="ECO:0007669"/>
    <property type="project" value="TreeGrafter"/>
</dbReference>
<keyword evidence="21 32" id="KW-0238">DNA-binding</keyword>
<dbReference type="OrthoDB" id="429950at2759"/>
<dbReference type="GO" id="GO:0051287">
    <property type="term" value="F:NAD binding"/>
    <property type="evidence" value="ECO:0007669"/>
    <property type="project" value="UniProtKB-UniRule"/>
</dbReference>
<dbReference type="Proteomes" id="UP000625711">
    <property type="component" value="Unassembled WGS sequence"/>
</dbReference>
<keyword evidence="9" id="KW-0399">Innate immunity</keyword>
<dbReference type="GO" id="GO:0005730">
    <property type="term" value="C:nucleolus"/>
    <property type="evidence" value="ECO:0007669"/>
    <property type="project" value="UniProtKB-SubCell"/>
</dbReference>
<dbReference type="InterPro" id="IPR012982">
    <property type="entry name" value="PARP1-like_PADR1_Zn_ribbon"/>
</dbReference>
<evidence type="ECO:0000256" key="27">
    <source>
        <dbReference type="ARBA" id="ARBA00033987"/>
    </source>
</evidence>
<evidence type="ECO:0000256" key="28">
    <source>
        <dbReference type="ARBA" id="ARBA00048241"/>
    </source>
</evidence>
<dbReference type="Pfam" id="PF00645">
    <property type="entry name" value="zf-PARP"/>
    <property type="match status" value="2"/>
</dbReference>
<dbReference type="GO" id="GO:0006302">
    <property type="term" value="P:double-strand break repair"/>
    <property type="evidence" value="ECO:0007669"/>
    <property type="project" value="TreeGrafter"/>
</dbReference>
<dbReference type="SUPFAM" id="SSF56399">
    <property type="entry name" value="ADP-ribosylation"/>
    <property type="match status" value="1"/>
</dbReference>
<feature type="domain" description="PARP-type" evidence="34">
    <location>
        <begin position="115"/>
        <end position="204"/>
    </location>
</feature>
<dbReference type="PANTHER" id="PTHR10459:SF112">
    <property type="entry name" value="POLY [ADP-RIBOSE] POLYMERASE 1"/>
    <property type="match status" value="1"/>
</dbReference>
<dbReference type="InterPro" id="IPR036420">
    <property type="entry name" value="BRCT_dom_sf"/>
</dbReference>
<keyword evidence="8" id="KW-0021">Allosteric enzyme</keyword>
<dbReference type="InterPro" id="IPR036930">
    <property type="entry name" value="WGR_dom_sf"/>
</dbReference>
<dbReference type="InterPro" id="IPR008288">
    <property type="entry name" value="PARP"/>
</dbReference>
<keyword evidence="5" id="KW-0158">Chromosome</keyword>
<proteinExistence type="inferred from homology"/>
<dbReference type="Pfam" id="PF02877">
    <property type="entry name" value="PARP_reg"/>
    <property type="match status" value="1"/>
</dbReference>
<feature type="domain" description="BRCT" evidence="35">
    <location>
        <begin position="371"/>
        <end position="448"/>
    </location>
</feature>
<comment type="catalytic activity">
    <reaction evidence="28">
        <text>L-histidyl-[protein] + NAD(+) = N(tele)-(ADP-D-ribosyl)-L-histidyl-[protein] + nicotinamide + H(+)</text>
        <dbReference type="Rhea" id="RHEA:72071"/>
        <dbReference type="Rhea" id="RHEA-COMP:9745"/>
        <dbReference type="Rhea" id="RHEA-COMP:18085"/>
        <dbReference type="ChEBI" id="CHEBI:15378"/>
        <dbReference type="ChEBI" id="CHEBI:17154"/>
        <dbReference type="ChEBI" id="CHEBI:29979"/>
        <dbReference type="ChEBI" id="CHEBI:57540"/>
        <dbReference type="ChEBI" id="CHEBI:191398"/>
    </reaction>
    <physiologicalReaction direction="left-to-right" evidence="28">
        <dbReference type="Rhea" id="RHEA:72072"/>
    </physiologicalReaction>
</comment>
<evidence type="ECO:0000259" key="37">
    <source>
        <dbReference type="PROSITE" id="PS51060"/>
    </source>
</evidence>
<dbReference type="InterPro" id="IPR050800">
    <property type="entry name" value="ARTD/PARP"/>
</dbReference>
<dbReference type="SMART" id="SM01336">
    <property type="entry name" value="zf-PARP"/>
    <property type="match status" value="2"/>
</dbReference>
<keyword evidence="40" id="KW-1185">Reference proteome</keyword>
<dbReference type="PROSITE" id="PS51059">
    <property type="entry name" value="PARP_CATALYTIC"/>
    <property type="match status" value="1"/>
</dbReference>
<keyword evidence="11 32" id="KW-0808">Transferase</keyword>
<keyword evidence="22" id="KW-0804">Transcription</keyword>
<dbReference type="CDD" id="cd17747">
    <property type="entry name" value="BRCT_PARP1"/>
    <property type="match status" value="1"/>
</dbReference>
<evidence type="ECO:0000256" key="25">
    <source>
        <dbReference type="ARBA" id="ARBA00024164"/>
    </source>
</evidence>
<dbReference type="Gene3D" id="3.40.50.10190">
    <property type="entry name" value="BRCT domain"/>
    <property type="match status" value="1"/>
</dbReference>
<dbReference type="CDD" id="cd01437">
    <property type="entry name" value="parp_like"/>
    <property type="match status" value="1"/>
</dbReference>
<comment type="catalytic activity">
    <reaction evidence="30">
        <text>L-seryl-[protein] + NAD(+) = O-(ADP-D-ribosyl)-L-seryl-[protein] + nicotinamide + H(+)</text>
        <dbReference type="Rhea" id="RHEA:58232"/>
        <dbReference type="Rhea" id="RHEA-COMP:9863"/>
        <dbReference type="Rhea" id="RHEA-COMP:15091"/>
        <dbReference type="ChEBI" id="CHEBI:15378"/>
        <dbReference type="ChEBI" id="CHEBI:17154"/>
        <dbReference type="ChEBI" id="CHEBI:29999"/>
        <dbReference type="ChEBI" id="CHEBI:57540"/>
        <dbReference type="ChEBI" id="CHEBI:142556"/>
    </reaction>
    <physiologicalReaction direction="left-to-right" evidence="30">
        <dbReference type="Rhea" id="RHEA:58233"/>
    </physiologicalReaction>
</comment>
<dbReference type="PROSITE" id="PS52007">
    <property type="entry name" value="PADR1"/>
    <property type="match status" value="1"/>
</dbReference>
<dbReference type="Gene3D" id="3.30.1740.10">
    <property type="entry name" value="Zinc finger, PARP-type"/>
    <property type="match status" value="2"/>
</dbReference>
<evidence type="ECO:0000256" key="15">
    <source>
        <dbReference type="ARBA" id="ARBA00022765"/>
    </source>
</evidence>
<evidence type="ECO:0000256" key="11">
    <source>
        <dbReference type="ARBA" id="ARBA00022679"/>
    </source>
</evidence>
<dbReference type="GO" id="GO:0005694">
    <property type="term" value="C:chromosome"/>
    <property type="evidence" value="ECO:0007669"/>
    <property type="project" value="UniProtKB-SubCell"/>
</dbReference>
<evidence type="ECO:0000256" key="22">
    <source>
        <dbReference type="ARBA" id="ARBA00023163"/>
    </source>
</evidence>
<keyword evidence="12" id="KW-0548">Nucleotidyltransferase</keyword>
<dbReference type="Gene3D" id="3.90.640.80">
    <property type="match status" value="1"/>
</dbReference>
<dbReference type="FunFam" id="1.20.142.10:FF:000001">
    <property type="entry name" value="Poly [ADP-ribose] polymerase"/>
    <property type="match status" value="1"/>
</dbReference>
<evidence type="ECO:0000256" key="10">
    <source>
        <dbReference type="ARBA" id="ARBA00022676"/>
    </source>
</evidence>
<evidence type="ECO:0000256" key="1">
    <source>
        <dbReference type="ARBA" id="ARBA00004286"/>
    </source>
</evidence>
<feature type="domain" description="PARP catalytic" evidence="36">
    <location>
        <begin position="764"/>
        <end position="988"/>
    </location>
</feature>
<dbReference type="CDD" id="cd08001">
    <property type="entry name" value="WGR_PARP1_like"/>
    <property type="match status" value="1"/>
</dbReference>
<evidence type="ECO:0000256" key="32">
    <source>
        <dbReference type="PIRNR" id="PIRNR000489"/>
    </source>
</evidence>